<feature type="domain" description="Peptidase M11 gametolysin" evidence="3">
    <location>
        <begin position="306"/>
        <end position="426"/>
    </location>
</feature>
<reference evidence="4 5" key="1">
    <citation type="submission" date="2024-10" db="EMBL/GenBank/DDBJ databases">
        <title>Updated reference genomes for cyclostephanoid diatoms.</title>
        <authorList>
            <person name="Roberts W.R."/>
            <person name="Alverson A.J."/>
        </authorList>
    </citation>
    <scope>NUCLEOTIDE SEQUENCE [LARGE SCALE GENOMIC DNA]</scope>
    <source>
        <strain evidence="4 5">AJA276-08</strain>
    </source>
</reference>
<evidence type="ECO:0000259" key="3">
    <source>
        <dbReference type="Pfam" id="PF05548"/>
    </source>
</evidence>
<comment type="caution">
    <text evidence="4">The sequence shown here is derived from an EMBL/GenBank/DDBJ whole genome shotgun (WGS) entry which is preliminary data.</text>
</comment>
<feature type="transmembrane region" description="Helical" evidence="2">
    <location>
        <begin position="12"/>
        <end position="35"/>
    </location>
</feature>
<dbReference type="Pfam" id="PF05548">
    <property type="entry name" value="Peptidase_M11"/>
    <property type="match status" value="1"/>
</dbReference>
<feature type="region of interest" description="Disordered" evidence="1">
    <location>
        <begin position="47"/>
        <end position="70"/>
    </location>
</feature>
<organism evidence="4 5">
    <name type="scientific">Stephanodiscus triporus</name>
    <dbReference type="NCBI Taxonomy" id="2934178"/>
    <lineage>
        <taxon>Eukaryota</taxon>
        <taxon>Sar</taxon>
        <taxon>Stramenopiles</taxon>
        <taxon>Ochrophyta</taxon>
        <taxon>Bacillariophyta</taxon>
        <taxon>Coscinodiscophyceae</taxon>
        <taxon>Thalassiosirophycidae</taxon>
        <taxon>Stephanodiscales</taxon>
        <taxon>Stephanodiscaceae</taxon>
        <taxon>Stephanodiscus</taxon>
    </lineage>
</organism>
<dbReference type="Proteomes" id="UP001530315">
    <property type="component" value="Unassembled WGS sequence"/>
</dbReference>
<evidence type="ECO:0000256" key="1">
    <source>
        <dbReference type="SAM" id="MobiDB-lite"/>
    </source>
</evidence>
<dbReference type="EMBL" id="JALLAZ020001199">
    <property type="protein sequence ID" value="KAL3778796.1"/>
    <property type="molecule type" value="Genomic_DNA"/>
</dbReference>
<keyword evidence="2" id="KW-0472">Membrane</keyword>
<feature type="compositionally biased region" description="Low complexity" evidence="1">
    <location>
        <begin position="47"/>
        <end position="56"/>
    </location>
</feature>
<keyword evidence="2" id="KW-1133">Transmembrane helix</keyword>
<evidence type="ECO:0000313" key="4">
    <source>
        <dbReference type="EMBL" id="KAL3778796.1"/>
    </source>
</evidence>
<dbReference type="SUPFAM" id="SSF55486">
    <property type="entry name" value="Metalloproteases ('zincins'), catalytic domain"/>
    <property type="match status" value="1"/>
</dbReference>
<dbReference type="InterPro" id="IPR008752">
    <property type="entry name" value="Peptidase_M11"/>
</dbReference>
<evidence type="ECO:0000313" key="5">
    <source>
        <dbReference type="Proteomes" id="UP001530315"/>
    </source>
</evidence>
<accession>A0ABD3NTQ4</accession>
<keyword evidence="5" id="KW-1185">Reference proteome</keyword>
<gene>
    <name evidence="4" type="ORF">ACHAW5_006762</name>
</gene>
<proteinExistence type="predicted"/>
<keyword evidence="2" id="KW-0812">Transmembrane</keyword>
<protein>
    <recommendedName>
        <fullName evidence="3">Peptidase M11 gametolysin domain-containing protein</fullName>
    </recommendedName>
</protein>
<sequence>MGCPPKPNNHHVLTCMMLFLIEASSLAVLALVAPFNFVTLAQPASFSPPSSVVHPSLGNRGGSTGGKKQRGAFDGDGATFTEVEGPVKCVVHFIEPYMIDPNAEETSIKVCVVDPEYEGASISGTTYELDESSFPYNFFDDVEYSSTVLTISTASIRKSTVGRNGGGIISRKKGATATKERLDRSKRVVVGGLRGSNGNDDNHEMPFERSRGRRLAQTMGKSFLIVLYAMPLDASNTHRTSVQLANDIFGINDSVSEPQDLVNARSQVLRCSRGQLNYVPACGTAEQMCYPFVNQSVSFVNGVLQVPINYNITGIAWGTVMNWVEAEAQKILQAQTPPINISSFNQIMHVIPDAADWGGMAAAAYVGGQTSVFSSSYAFVMGLQVHEFGHNIGLRHSGYNGNSYADHSDLMGNPSYGDDGPAICFNGAKSWETG</sequence>
<name>A0ABD3NTQ4_9STRA</name>
<evidence type="ECO:0000256" key="2">
    <source>
        <dbReference type="SAM" id="Phobius"/>
    </source>
</evidence>
<dbReference type="AlphaFoldDB" id="A0ABD3NTQ4"/>